<comment type="caution">
    <text evidence="1">The sequence shown here is derived from an EMBL/GenBank/DDBJ whole genome shotgun (WGS) entry which is preliminary data.</text>
</comment>
<accession>A0ABD2N0P3</accession>
<dbReference type="AlphaFoldDB" id="A0ABD2N0P3"/>
<evidence type="ECO:0000313" key="2">
    <source>
        <dbReference type="Proteomes" id="UP001516400"/>
    </source>
</evidence>
<name>A0ABD2N0P3_9CUCU</name>
<reference evidence="1 2" key="1">
    <citation type="journal article" date="2021" name="BMC Biol.">
        <title>Horizontally acquired antibacterial genes associated with adaptive radiation of ladybird beetles.</title>
        <authorList>
            <person name="Li H.S."/>
            <person name="Tang X.F."/>
            <person name="Huang Y.H."/>
            <person name="Xu Z.Y."/>
            <person name="Chen M.L."/>
            <person name="Du X.Y."/>
            <person name="Qiu B.Y."/>
            <person name="Chen P.T."/>
            <person name="Zhang W."/>
            <person name="Slipinski A."/>
            <person name="Escalona H.E."/>
            <person name="Waterhouse R.M."/>
            <person name="Zwick A."/>
            <person name="Pang H."/>
        </authorList>
    </citation>
    <scope>NUCLEOTIDE SEQUENCE [LARGE SCALE GENOMIC DNA]</scope>
    <source>
        <strain evidence="1">SYSU2018</strain>
    </source>
</reference>
<gene>
    <name evidence="1" type="ORF">HHI36_022446</name>
</gene>
<organism evidence="1 2">
    <name type="scientific">Cryptolaemus montrouzieri</name>
    <dbReference type="NCBI Taxonomy" id="559131"/>
    <lineage>
        <taxon>Eukaryota</taxon>
        <taxon>Metazoa</taxon>
        <taxon>Ecdysozoa</taxon>
        <taxon>Arthropoda</taxon>
        <taxon>Hexapoda</taxon>
        <taxon>Insecta</taxon>
        <taxon>Pterygota</taxon>
        <taxon>Neoptera</taxon>
        <taxon>Endopterygota</taxon>
        <taxon>Coleoptera</taxon>
        <taxon>Polyphaga</taxon>
        <taxon>Cucujiformia</taxon>
        <taxon>Coccinelloidea</taxon>
        <taxon>Coccinellidae</taxon>
        <taxon>Scymninae</taxon>
        <taxon>Scymnini</taxon>
        <taxon>Cryptolaemus</taxon>
    </lineage>
</organism>
<dbReference type="EMBL" id="JABFTP020000042">
    <property type="protein sequence ID" value="KAL3271977.1"/>
    <property type="molecule type" value="Genomic_DNA"/>
</dbReference>
<keyword evidence="2" id="KW-1185">Reference proteome</keyword>
<evidence type="ECO:0000313" key="1">
    <source>
        <dbReference type="EMBL" id="KAL3271977.1"/>
    </source>
</evidence>
<protein>
    <submittedName>
        <fullName evidence="1">Uncharacterized protein</fullName>
    </submittedName>
</protein>
<proteinExistence type="predicted"/>
<sequence>MSQIILTNERTNINNKNNSGWNDKESVDLKVKNKGIPTFADVVSCSDVSSCRYRKRITNNMVLVGSKVIDTADHANKLFVVSNPGYIHVYRFNPDTDEEDFNLVKSQANILKCEKLESRNEHLYASFKLTIAKEDIEEVLASEFWPYGICVREFFKGGRG</sequence>
<dbReference type="Proteomes" id="UP001516400">
    <property type="component" value="Unassembled WGS sequence"/>
</dbReference>